<accession>A0A5B7DNY2</accession>
<feature type="region of interest" description="Disordered" evidence="1">
    <location>
        <begin position="53"/>
        <end position="89"/>
    </location>
</feature>
<name>A0A5B7DNY2_PORTR</name>
<gene>
    <name evidence="2" type="ORF">E2C01_015644</name>
</gene>
<evidence type="ECO:0000256" key="1">
    <source>
        <dbReference type="SAM" id="MobiDB-lite"/>
    </source>
</evidence>
<organism evidence="2 3">
    <name type="scientific">Portunus trituberculatus</name>
    <name type="common">Swimming crab</name>
    <name type="synonym">Neptunus trituberculatus</name>
    <dbReference type="NCBI Taxonomy" id="210409"/>
    <lineage>
        <taxon>Eukaryota</taxon>
        <taxon>Metazoa</taxon>
        <taxon>Ecdysozoa</taxon>
        <taxon>Arthropoda</taxon>
        <taxon>Crustacea</taxon>
        <taxon>Multicrustacea</taxon>
        <taxon>Malacostraca</taxon>
        <taxon>Eumalacostraca</taxon>
        <taxon>Eucarida</taxon>
        <taxon>Decapoda</taxon>
        <taxon>Pleocyemata</taxon>
        <taxon>Brachyura</taxon>
        <taxon>Eubrachyura</taxon>
        <taxon>Portunoidea</taxon>
        <taxon>Portunidae</taxon>
        <taxon>Portuninae</taxon>
        <taxon>Portunus</taxon>
    </lineage>
</organism>
<evidence type="ECO:0000313" key="3">
    <source>
        <dbReference type="Proteomes" id="UP000324222"/>
    </source>
</evidence>
<dbReference type="AlphaFoldDB" id="A0A5B7DNY2"/>
<proteinExistence type="predicted"/>
<protein>
    <submittedName>
        <fullName evidence="2">Uncharacterized protein</fullName>
    </submittedName>
</protein>
<dbReference type="Proteomes" id="UP000324222">
    <property type="component" value="Unassembled WGS sequence"/>
</dbReference>
<comment type="caution">
    <text evidence="2">The sequence shown here is derived from an EMBL/GenBank/DDBJ whole genome shotgun (WGS) entry which is preliminary data.</text>
</comment>
<evidence type="ECO:0000313" key="2">
    <source>
        <dbReference type="EMBL" id="MPC22626.1"/>
    </source>
</evidence>
<reference evidence="2 3" key="1">
    <citation type="submission" date="2019-05" db="EMBL/GenBank/DDBJ databases">
        <title>Another draft genome of Portunus trituberculatus and its Hox gene families provides insights of decapod evolution.</title>
        <authorList>
            <person name="Jeong J.-H."/>
            <person name="Song I."/>
            <person name="Kim S."/>
            <person name="Choi T."/>
            <person name="Kim D."/>
            <person name="Ryu S."/>
            <person name="Kim W."/>
        </authorList>
    </citation>
    <scope>NUCLEOTIDE SEQUENCE [LARGE SCALE GENOMIC DNA]</scope>
    <source>
        <tissue evidence="2">Muscle</tissue>
    </source>
</reference>
<dbReference type="EMBL" id="VSRR010001107">
    <property type="protein sequence ID" value="MPC22626.1"/>
    <property type="molecule type" value="Genomic_DNA"/>
</dbReference>
<sequence length="123" mass="13596">MDGISEVAAWVVYLNRPQLLLKFAYSRGLKPSRPRLRCPAPININYGGAERVLSPSHTHGGGKTLGKANKNKSVNLTRDQDGQDSAPLTRRSALRLTSLRAWVLHSLYLKLTSSLAHPLLVRN</sequence>
<keyword evidence="3" id="KW-1185">Reference proteome</keyword>